<dbReference type="EMBL" id="BRXY01000019">
    <property type="protein sequence ID" value="GMH53329.1"/>
    <property type="molecule type" value="Genomic_DNA"/>
</dbReference>
<gene>
    <name evidence="2" type="ORF">TrST_g1267</name>
</gene>
<protein>
    <submittedName>
        <fullName evidence="2">Uncharacterized protein</fullName>
    </submittedName>
</protein>
<feature type="compositionally biased region" description="Basic residues" evidence="1">
    <location>
        <begin position="346"/>
        <end position="365"/>
    </location>
</feature>
<organism evidence="2 3">
    <name type="scientific">Triparma strigata</name>
    <dbReference type="NCBI Taxonomy" id="1606541"/>
    <lineage>
        <taxon>Eukaryota</taxon>
        <taxon>Sar</taxon>
        <taxon>Stramenopiles</taxon>
        <taxon>Ochrophyta</taxon>
        <taxon>Bolidophyceae</taxon>
        <taxon>Parmales</taxon>
        <taxon>Triparmaceae</taxon>
        <taxon>Triparma</taxon>
    </lineage>
</organism>
<dbReference type="AlphaFoldDB" id="A0A9W7DRA7"/>
<keyword evidence="3" id="KW-1185">Reference proteome</keyword>
<feature type="compositionally biased region" description="Polar residues" evidence="1">
    <location>
        <begin position="221"/>
        <end position="234"/>
    </location>
</feature>
<evidence type="ECO:0000313" key="2">
    <source>
        <dbReference type="EMBL" id="GMH53329.1"/>
    </source>
</evidence>
<comment type="caution">
    <text evidence="2">The sequence shown here is derived from an EMBL/GenBank/DDBJ whole genome shotgun (WGS) entry which is preliminary data.</text>
</comment>
<sequence>MTWSAKQTMLAKKTIKASSVRNEGRQMKMFVDAEKMKHTRNVHLRKEAIRREEETAIRSGMMSKEKKSSMLKKMGVGDKPPTPVSLLNSDTQILKQAKKFNEMKQSMRNSQSTGSLLHHRKESERGVLKMAYMVRAQANQSDLPMPGMQTSRRIAKSNMRETIKQLKEKKESMKQRPRTASGPMSGRSGMNGVGMFENTVFRPDSSNSRNRSRPMSAAAGATSSRNSNQDTSPRNFDGFGVTAYERPMSRQRPKTASSAVLTSDSEVRGLVSTLNMERMLSTLSLNSDSVGPEGIAVKAIKIQTRTLPDEPMAERVNFETTHLHRLRMGYMTGNGYAFDLDNVGSGKKKKRRPHTSKGRPPRPKWKYTGDQPAWRPTRIDTEPLPTKINCNGAKYPWTTQHPA</sequence>
<proteinExistence type="predicted"/>
<evidence type="ECO:0000313" key="3">
    <source>
        <dbReference type="Proteomes" id="UP001165085"/>
    </source>
</evidence>
<reference evidence="3" key="1">
    <citation type="journal article" date="2023" name="Commun. Biol.">
        <title>Genome analysis of Parmales, the sister group of diatoms, reveals the evolutionary specialization of diatoms from phago-mixotrophs to photoautotrophs.</title>
        <authorList>
            <person name="Ban H."/>
            <person name="Sato S."/>
            <person name="Yoshikawa S."/>
            <person name="Yamada K."/>
            <person name="Nakamura Y."/>
            <person name="Ichinomiya M."/>
            <person name="Sato N."/>
            <person name="Blanc-Mathieu R."/>
            <person name="Endo H."/>
            <person name="Kuwata A."/>
            <person name="Ogata H."/>
        </authorList>
    </citation>
    <scope>NUCLEOTIDE SEQUENCE [LARGE SCALE GENOMIC DNA]</scope>
    <source>
        <strain evidence="3">NIES 3701</strain>
    </source>
</reference>
<accession>A0A9W7DRA7</accession>
<dbReference type="OrthoDB" id="196827at2759"/>
<evidence type="ECO:0000256" key="1">
    <source>
        <dbReference type="SAM" id="MobiDB-lite"/>
    </source>
</evidence>
<feature type="region of interest" description="Disordered" evidence="1">
    <location>
        <begin position="167"/>
        <end position="239"/>
    </location>
</feature>
<name>A0A9W7DRA7_9STRA</name>
<dbReference type="Proteomes" id="UP001165085">
    <property type="component" value="Unassembled WGS sequence"/>
</dbReference>
<feature type="region of interest" description="Disordered" evidence="1">
    <location>
        <begin position="340"/>
        <end position="403"/>
    </location>
</feature>